<accession>A0A1H1AFM4</accession>
<name>A0A1H1AFM4_9LACT</name>
<evidence type="ECO:0000313" key="1">
    <source>
        <dbReference type="EMBL" id="SDQ37976.1"/>
    </source>
</evidence>
<dbReference type="RefSeq" id="WP_035021187.1">
    <property type="nucleotide sequence ID" value="NZ_CP084916.1"/>
</dbReference>
<dbReference type="OrthoDB" id="2157546at2"/>
<dbReference type="EMBL" id="FNJW01000008">
    <property type="protein sequence ID" value="SDQ37976.1"/>
    <property type="molecule type" value="Genomic_DNA"/>
</dbReference>
<keyword evidence="2" id="KW-1185">Reference proteome</keyword>
<dbReference type="Proteomes" id="UP000199481">
    <property type="component" value="Unassembled WGS sequence"/>
</dbReference>
<dbReference type="AlphaFoldDB" id="A0A1H1AFM4"/>
<protein>
    <submittedName>
        <fullName evidence="1">Uncharacterized protein</fullName>
    </submittedName>
</protein>
<proteinExistence type="predicted"/>
<reference evidence="2" key="1">
    <citation type="submission" date="2016-10" db="EMBL/GenBank/DDBJ databases">
        <authorList>
            <person name="Varghese N."/>
            <person name="Submissions S."/>
        </authorList>
    </citation>
    <scope>NUCLEOTIDE SEQUENCE [LARGE SCALE GENOMIC DNA]</scope>
    <source>
        <strain evidence="2">MPL-11</strain>
    </source>
</reference>
<gene>
    <name evidence="1" type="ORF">SAMN04487752_2047</name>
</gene>
<organism evidence="1 2">
    <name type="scientific">Carnobacterium viridans</name>
    <dbReference type="NCBI Taxonomy" id="174587"/>
    <lineage>
        <taxon>Bacteria</taxon>
        <taxon>Bacillati</taxon>
        <taxon>Bacillota</taxon>
        <taxon>Bacilli</taxon>
        <taxon>Lactobacillales</taxon>
        <taxon>Carnobacteriaceae</taxon>
        <taxon>Carnobacterium</taxon>
    </lineage>
</organism>
<sequence>MKNSTKALLIGVGTVVAVGAIIVSSSNMAMEKIESKINRKRARYFVKEKLKGNEKAMTVVDDLSDMEVANLLSVVDKVSDLRGSVSSYGDHFKDTTSDFRDAFMEKKQDWKHELKHHKKDLKHKLKK</sequence>
<evidence type="ECO:0000313" key="2">
    <source>
        <dbReference type="Proteomes" id="UP000199481"/>
    </source>
</evidence>